<reference evidence="2" key="1">
    <citation type="submission" date="2022-09" db="EMBL/GenBank/DDBJ databases">
        <title>Fusarium specimens isolated from Avocado Roots.</title>
        <authorList>
            <person name="Stajich J."/>
            <person name="Roper C."/>
            <person name="Heimlech-Rivalta G."/>
        </authorList>
    </citation>
    <scope>NUCLEOTIDE SEQUENCE</scope>
    <source>
        <strain evidence="2">CF00095</strain>
    </source>
</reference>
<dbReference type="Proteomes" id="UP001152024">
    <property type="component" value="Unassembled WGS sequence"/>
</dbReference>
<sequence>MLTSRSLTAVLFLAGRSLADNFTISNGQIFTPGFVVLDAPQPYTPLGGDTLHVAIDVTANGKLPLSQNDGDDDTGNQIFSIEMFLYSYTTGRNFTISNGTASANNASLGEIMAQEPGSTVKHVDWVWPDCLVGDGAPDVDSDRGVYNISIRQNFRYQGDDYYTIFDVPISVNNSIPESDDRPSCDELSNEILSPEDIDVEGANEVGVLFAPGDATELDINGGENSAGSVFDPNTIAYAGFLSMFMAVFL</sequence>
<evidence type="ECO:0000313" key="2">
    <source>
        <dbReference type="EMBL" id="KAJ4137695.1"/>
    </source>
</evidence>
<name>A0ABQ8RLT3_FUSEQ</name>
<proteinExistence type="predicted"/>
<gene>
    <name evidence="2" type="ORF">NW768_003283</name>
</gene>
<evidence type="ECO:0000313" key="3">
    <source>
        <dbReference type="Proteomes" id="UP001152024"/>
    </source>
</evidence>
<dbReference type="EMBL" id="JAOQBH010000004">
    <property type="protein sequence ID" value="KAJ4137695.1"/>
    <property type="molecule type" value="Genomic_DNA"/>
</dbReference>
<evidence type="ECO:0008006" key="4">
    <source>
        <dbReference type="Google" id="ProtNLM"/>
    </source>
</evidence>
<keyword evidence="3" id="KW-1185">Reference proteome</keyword>
<evidence type="ECO:0000256" key="1">
    <source>
        <dbReference type="SAM" id="SignalP"/>
    </source>
</evidence>
<feature type="signal peptide" evidence="1">
    <location>
        <begin position="1"/>
        <end position="19"/>
    </location>
</feature>
<protein>
    <recommendedName>
        <fullName evidence="4">Wd40 repeat-like protein</fullName>
    </recommendedName>
</protein>
<comment type="caution">
    <text evidence="2">The sequence shown here is derived from an EMBL/GenBank/DDBJ whole genome shotgun (WGS) entry which is preliminary data.</text>
</comment>
<accession>A0ABQ8RLT3</accession>
<keyword evidence="1" id="KW-0732">Signal</keyword>
<feature type="chain" id="PRO_5045633963" description="Wd40 repeat-like protein" evidence="1">
    <location>
        <begin position="20"/>
        <end position="249"/>
    </location>
</feature>
<organism evidence="2 3">
    <name type="scientific">Fusarium equiseti</name>
    <name type="common">Fusarium scirpi</name>
    <dbReference type="NCBI Taxonomy" id="61235"/>
    <lineage>
        <taxon>Eukaryota</taxon>
        <taxon>Fungi</taxon>
        <taxon>Dikarya</taxon>
        <taxon>Ascomycota</taxon>
        <taxon>Pezizomycotina</taxon>
        <taxon>Sordariomycetes</taxon>
        <taxon>Hypocreomycetidae</taxon>
        <taxon>Hypocreales</taxon>
        <taxon>Nectriaceae</taxon>
        <taxon>Fusarium</taxon>
        <taxon>Fusarium incarnatum-equiseti species complex</taxon>
    </lineage>
</organism>